<feature type="transmembrane region" description="Helical" evidence="1">
    <location>
        <begin position="6"/>
        <end position="23"/>
    </location>
</feature>
<proteinExistence type="predicted"/>
<evidence type="ECO:0000256" key="1">
    <source>
        <dbReference type="SAM" id="Phobius"/>
    </source>
</evidence>
<organism evidence="2 3">
    <name type="scientific">Paenibacillus lignilyticus</name>
    <dbReference type="NCBI Taxonomy" id="1172615"/>
    <lineage>
        <taxon>Bacteria</taxon>
        <taxon>Bacillati</taxon>
        <taxon>Bacillota</taxon>
        <taxon>Bacilli</taxon>
        <taxon>Bacillales</taxon>
        <taxon>Paenibacillaceae</taxon>
        <taxon>Paenibacillus</taxon>
    </lineage>
</organism>
<evidence type="ECO:0000313" key="2">
    <source>
        <dbReference type="EMBL" id="MBP3961915.1"/>
    </source>
</evidence>
<sequence length="138" mass="16091">MRPRYLVFPILVLIGGLCWYFNSPKSAEESIIKLSGDIQTIYYDDLNDGVVKHNWIELQTKDQQELMDILESVSYYRRLGSTNIRNDGKALVLTIVTKDKRNVQIDINEHGYVVRDNKKYQANSLLYDRLYDWLGEAA</sequence>
<keyword evidence="1" id="KW-1133">Transmembrane helix</keyword>
<name>A0ABS5C7J1_9BACL</name>
<gene>
    <name evidence="2" type="ORF">I8J30_04270</name>
</gene>
<keyword evidence="1" id="KW-0812">Transmembrane</keyword>
<protein>
    <submittedName>
        <fullName evidence="2">Uncharacterized protein</fullName>
    </submittedName>
</protein>
<accession>A0ABS5C7J1</accession>
<reference evidence="2 3" key="1">
    <citation type="submission" date="2021-04" db="EMBL/GenBank/DDBJ databases">
        <title>Paenibacillus sp. DLE-14 whole genome sequence.</title>
        <authorList>
            <person name="Ham Y.J."/>
        </authorList>
    </citation>
    <scope>NUCLEOTIDE SEQUENCE [LARGE SCALE GENOMIC DNA]</scope>
    <source>
        <strain evidence="2 3">DLE-14</strain>
    </source>
</reference>
<dbReference type="EMBL" id="JAGKSP010000001">
    <property type="protein sequence ID" value="MBP3961915.1"/>
    <property type="molecule type" value="Genomic_DNA"/>
</dbReference>
<keyword evidence="1" id="KW-0472">Membrane</keyword>
<dbReference type="RefSeq" id="WP_210655663.1">
    <property type="nucleotide sequence ID" value="NZ_JAGKSP010000001.1"/>
</dbReference>
<comment type="caution">
    <text evidence="2">The sequence shown here is derived from an EMBL/GenBank/DDBJ whole genome shotgun (WGS) entry which is preliminary data.</text>
</comment>
<keyword evidence="3" id="KW-1185">Reference proteome</keyword>
<dbReference type="Proteomes" id="UP000673394">
    <property type="component" value="Unassembled WGS sequence"/>
</dbReference>
<evidence type="ECO:0000313" key="3">
    <source>
        <dbReference type="Proteomes" id="UP000673394"/>
    </source>
</evidence>